<dbReference type="GO" id="GO:0043683">
    <property type="term" value="P:type IV pilus assembly"/>
    <property type="evidence" value="ECO:0007669"/>
    <property type="project" value="TreeGrafter"/>
</dbReference>
<gene>
    <name evidence="3" type="ORF">HUO07_08600</name>
</gene>
<evidence type="ECO:0000313" key="3">
    <source>
        <dbReference type="EMBL" id="NVF14233.1"/>
    </source>
</evidence>
<dbReference type="InterPro" id="IPR052534">
    <property type="entry name" value="Extracell_DNA_Util/SecSys_Comp"/>
</dbReference>
<evidence type="ECO:0000256" key="1">
    <source>
        <dbReference type="SAM" id="MobiDB-lite"/>
    </source>
</evidence>
<dbReference type="Proteomes" id="UP000589984">
    <property type="component" value="Unassembled WGS sequence"/>
</dbReference>
<feature type="transmembrane region" description="Helical" evidence="2">
    <location>
        <begin position="21"/>
        <end position="44"/>
    </location>
</feature>
<protein>
    <submittedName>
        <fullName evidence="3">PilN domain-containing protein</fullName>
    </submittedName>
</protein>
<feature type="region of interest" description="Disordered" evidence="1">
    <location>
        <begin position="181"/>
        <end position="205"/>
    </location>
</feature>
<dbReference type="EMBL" id="JABWCV010000008">
    <property type="protein sequence ID" value="NVF14233.1"/>
    <property type="molecule type" value="Genomic_DNA"/>
</dbReference>
<dbReference type="Pfam" id="PF05137">
    <property type="entry name" value="PilN"/>
    <property type="match status" value="1"/>
</dbReference>
<name>A0A7Y6V874_9GAMM</name>
<keyword evidence="2" id="KW-0472">Membrane</keyword>
<keyword evidence="2" id="KW-0812">Transmembrane</keyword>
<evidence type="ECO:0000313" key="4">
    <source>
        <dbReference type="Proteomes" id="UP000589984"/>
    </source>
</evidence>
<keyword evidence="2" id="KW-1133">Transmembrane helix</keyword>
<comment type="caution">
    <text evidence="3">The sequence shown here is derived from an EMBL/GenBank/DDBJ whole genome shotgun (WGS) entry which is preliminary data.</text>
</comment>
<dbReference type="GO" id="GO:0043107">
    <property type="term" value="P:type IV pilus-dependent motility"/>
    <property type="evidence" value="ECO:0007669"/>
    <property type="project" value="TreeGrafter"/>
</dbReference>
<dbReference type="InterPro" id="IPR007813">
    <property type="entry name" value="PilN"/>
</dbReference>
<organism evidence="3 4">
    <name type="scientific">Vreelandella maris</name>
    <dbReference type="NCBI Taxonomy" id="2729617"/>
    <lineage>
        <taxon>Bacteria</taxon>
        <taxon>Pseudomonadati</taxon>
        <taxon>Pseudomonadota</taxon>
        <taxon>Gammaproteobacteria</taxon>
        <taxon>Oceanospirillales</taxon>
        <taxon>Halomonadaceae</taxon>
        <taxon>Vreelandella</taxon>
    </lineage>
</organism>
<reference evidence="3 4" key="1">
    <citation type="submission" date="2020-06" db="EMBL/GenBank/DDBJ databases">
        <title>Halomonas sp. QX-1 draft genome sequence.</title>
        <authorList>
            <person name="Qiu X."/>
        </authorList>
    </citation>
    <scope>NUCLEOTIDE SEQUENCE [LARGE SCALE GENOMIC DNA]</scope>
    <source>
        <strain evidence="3 4">QX-1</strain>
    </source>
</reference>
<keyword evidence="4" id="KW-1185">Reference proteome</keyword>
<dbReference type="AlphaFoldDB" id="A0A7Y6V874"/>
<feature type="compositionally biased region" description="Acidic residues" evidence="1">
    <location>
        <begin position="188"/>
        <end position="205"/>
    </location>
</feature>
<evidence type="ECO:0000256" key="2">
    <source>
        <dbReference type="SAM" id="Phobius"/>
    </source>
</evidence>
<sequence>MSMNINLLPWREAQRERNTRKFYVVVIGMLILGVALGLLISHYYQLKLVAQQQRNAYVSDHIERLNADIAGVSRYVSDAERLGEQIAVFQALQNEQTATVQLFNDVANSVANGVIYQRLAKNGAQVSVTAVAGSERQVSEQLRRIAALPGLGVPSLSAVESEQNGAGRVFRFDVEQTTVAVPQGAAQDVEEQGVAEQDEEEEGAS</sequence>
<dbReference type="PANTHER" id="PTHR40278:SF2">
    <property type="entry name" value="TYPE IV PILUS INNER MEMBRANE COMPONENT PILN"/>
    <property type="match status" value="1"/>
</dbReference>
<dbReference type="PANTHER" id="PTHR40278">
    <property type="entry name" value="DNA UTILIZATION PROTEIN HOFN"/>
    <property type="match status" value="1"/>
</dbReference>
<proteinExistence type="predicted"/>
<accession>A0A7Y6V874</accession>
<dbReference type="RefSeq" id="WP_176303231.1">
    <property type="nucleotide sequence ID" value="NZ_JABWCV010000008.1"/>
</dbReference>